<dbReference type="EMBL" id="CP001751">
    <property type="protein sequence ID" value="ADE39544.1"/>
    <property type="molecule type" value="Genomic_DNA"/>
</dbReference>
<dbReference type="REBASE" id="25073">
    <property type="entry name" value="M.Pma1322ORF1301P"/>
</dbReference>
<dbReference type="PROSITE" id="PS51679">
    <property type="entry name" value="SAM_MT_C5"/>
    <property type="match status" value="1"/>
</dbReference>
<name>D5BTE7_PUNMI</name>
<reference evidence="9 10" key="1">
    <citation type="journal article" date="2010" name="J. Bacteriol.">
        <title>Complete genome sequence of "Candidatus Puniceispirillum marinum" IMCC1322, a representative of the SAR116 clade in the Alphaproteobacteria.</title>
        <authorList>
            <person name="Oh H.M."/>
            <person name="Kwon K.K."/>
            <person name="Kang I."/>
            <person name="Kang S.G."/>
            <person name="Lee J.H."/>
            <person name="Kim S.J."/>
            <person name="Cho J.C."/>
        </authorList>
    </citation>
    <scope>NUCLEOTIDE SEQUENCE [LARGE SCALE GENOMIC DNA]</scope>
    <source>
        <strain evidence="9 10">IMCC1322</strain>
    </source>
</reference>
<dbReference type="HOGENOM" id="CLU_006958_2_4_5"/>
<keyword evidence="10" id="KW-1185">Reference proteome</keyword>
<evidence type="ECO:0000256" key="5">
    <source>
        <dbReference type="ARBA" id="ARBA00022747"/>
    </source>
</evidence>
<dbReference type="STRING" id="488538.SAR116_1301"/>
<evidence type="ECO:0000256" key="3">
    <source>
        <dbReference type="ARBA" id="ARBA00022679"/>
    </source>
</evidence>
<dbReference type="PANTHER" id="PTHR10629:SF52">
    <property type="entry name" value="DNA (CYTOSINE-5)-METHYLTRANSFERASE 1"/>
    <property type="match status" value="1"/>
</dbReference>
<dbReference type="RefSeq" id="WP_013046171.1">
    <property type="nucleotide sequence ID" value="NC_014010.1"/>
</dbReference>
<feature type="active site" evidence="7">
    <location>
        <position position="121"/>
    </location>
</feature>
<keyword evidence="5" id="KW-0680">Restriction system</keyword>
<dbReference type="GO" id="GO:0003886">
    <property type="term" value="F:DNA (cytosine-5-)-methyltransferase activity"/>
    <property type="evidence" value="ECO:0007669"/>
    <property type="project" value="UniProtKB-EC"/>
</dbReference>
<dbReference type="InterPro" id="IPR050390">
    <property type="entry name" value="C5-Methyltransferase"/>
</dbReference>
<dbReference type="KEGG" id="apb:SAR116_1301"/>
<evidence type="ECO:0000256" key="1">
    <source>
        <dbReference type="ARBA" id="ARBA00011975"/>
    </source>
</evidence>
<keyword evidence="3 7" id="KW-0808">Transferase</keyword>
<keyword evidence="4 7" id="KW-0949">S-adenosyl-L-methionine</keyword>
<evidence type="ECO:0000256" key="6">
    <source>
        <dbReference type="ARBA" id="ARBA00047422"/>
    </source>
</evidence>
<dbReference type="Gene3D" id="3.40.50.150">
    <property type="entry name" value="Vaccinia Virus protein VP39"/>
    <property type="match status" value="1"/>
</dbReference>
<evidence type="ECO:0000313" key="9">
    <source>
        <dbReference type="EMBL" id="ADE39544.1"/>
    </source>
</evidence>
<protein>
    <recommendedName>
        <fullName evidence="1">DNA (cytosine-5-)-methyltransferase</fullName>
        <ecNumber evidence="1">2.1.1.37</ecNumber>
    </recommendedName>
</protein>
<dbReference type="GO" id="GO:0032259">
    <property type="term" value="P:methylation"/>
    <property type="evidence" value="ECO:0007669"/>
    <property type="project" value="UniProtKB-KW"/>
</dbReference>
<dbReference type="OrthoDB" id="9813719at2"/>
<evidence type="ECO:0000313" key="10">
    <source>
        <dbReference type="Proteomes" id="UP000007460"/>
    </source>
</evidence>
<accession>D5BTE7</accession>
<dbReference type="InterPro" id="IPR029063">
    <property type="entry name" value="SAM-dependent_MTases_sf"/>
</dbReference>
<evidence type="ECO:0000256" key="8">
    <source>
        <dbReference type="RuleBase" id="RU000416"/>
    </source>
</evidence>
<dbReference type="InterPro" id="IPR001525">
    <property type="entry name" value="C5_MeTfrase"/>
</dbReference>
<keyword evidence="2 7" id="KW-0489">Methyltransferase</keyword>
<dbReference type="GO" id="GO:0003677">
    <property type="term" value="F:DNA binding"/>
    <property type="evidence" value="ECO:0007669"/>
    <property type="project" value="TreeGrafter"/>
</dbReference>
<dbReference type="AlphaFoldDB" id="D5BTE7"/>
<dbReference type="Pfam" id="PF00145">
    <property type="entry name" value="DNA_methylase"/>
    <property type="match status" value="2"/>
</dbReference>
<dbReference type="eggNOG" id="COG0270">
    <property type="taxonomic scope" value="Bacteria"/>
</dbReference>
<dbReference type="Gene3D" id="3.90.120.10">
    <property type="entry name" value="DNA Methylase, subunit A, domain 2"/>
    <property type="match status" value="1"/>
</dbReference>
<dbReference type="EC" id="2.1.1.37" evidence="1"/>
<dbReference type="GO" id="GO:0009307">
    <property type="term" value="P:DNA restriction-modification system"/>
    <property type="evidence" value="ECO:0007669"/>
    <property type="project" value="UniProtKB-KW"/>
</dbReference>
<evidence type="ECO:0000256" key="2">
    <source>
        <dbReference type="ARBA" id="ARBA00022603"/>
    </source>
</evidence>
<comment type="catalytic activity">
    <reaction evidence="6">
        <text>a 2'-deoxycytidine in DNA + S-adenosyl-L-methionine = a 5-methyl-2'-deoxycytidine in DNA + S-adenosyl-L-homocysteine + H(+)</text>
        <dbReference type="Rhea" id="RHEA:13681"/>
        <dbReference type="Rhea" id="RHEA-COMP:11369"/>
        <dbReference type="Rhea" id="RHEA-COMP:11370"/>
        <dbReference type="ChEBI" id="CHEBI:15378"/>
        <dbReference type="ChEBI" id="CHEBI:57856"/>
        <dbReference type="ChEBI" id="CHEBI:59789"/>
        <dbReference type="ChEBI" id="CHEBI:85452"/>
        <dbReference type="ChEBI" id="CHEBI:85454"/>
        <dbReference type="EC" id="2.1.1.37"/>
    </reaction>
</comment>
<comment type="similarity">
    <text evidence="7 8">Belongs to the class I-like SAM-binding methyltransferase superfamily. C5-methyltransferase family.</text>
</comment>
<dbReference type="GO" id="GO:0044027">
    <property type="term" value="P:negative regulation of gene expression via chromosomal CpG island methylation"/>
    <property type="evidence" value="ECO:0007669"/>
    <property type="project" value="TreeGrafter"/>
</dbReference>
<dbReference type="SUPFAM" id="SSF53335">
    <property type="entry name" value="S-adenosyl-L-methionine-dependent methyltransferases"/>
    <property type="match status" value="1"/>
</dbReference>
<evidence type="ECO:0000256" key="4">
    <source>
        <dbReference type="ARBA" id="ARBA00022691"/>
    </source>
</evidence>
<sequence length="538" mass="61012">MLPVIDIFAGPGGLGEGFAQAGFDVRLSVEMDPIAYKTLTLRKFFNQFTPDKVPSKYYSFVRGEIDQSELEQLYPIEWEKAVSAVANIELGTEKGNSELYERLDKLVSPSEDFILIGGPPCQAYSLAGRSRMLGAGAGKLNLSSEEKNQLENRLASDFYSDKRHTLYLEYLKILYRYQPAVFIMENVKGLRSAKVGKDADKGSVFDNICNGLRRGIGEETVISRGGSLARKGYKLFSMNPERTEEEIKNSTECILKSEDFGIPQTRHRLIIVGIREDIQKIPDSLVPNEKTYTVQDAISDLPRLRSGLSKEKDDAKLWKEVLISQIKEYLINQTSFDSELKDIYSRLKGENATFTRGASFIESKDEFEQTNSNELKSTLSDKKIGGFIQHETRSHIRRDLLRYFLVSSYGTIFGKSPRLSDWEGRLNELRPNHSNVEATAKNLLTVAHNDRFKVQVWNKPSSTVVSHISKDGHYFIHPDPTQCRSLTVREAARLQTFPDNYYFCGNRTQQYHQVGNAVPVLLAKQIALSISKMFHLKQ</sequence>
<dbReference type="NCBIfam" id="TIGR00675">
    <property type="entry name" value="dcm"/>
    <property type="match status" value="1"/>
</dbReference>
<proteinExistence type="inferred from homology"/>
<dbReference type="PRINTS" id="PR00105">
    <property type="entry name" value="C5METTRFRASE"/>
</dbReference>
<dbReference type="Proteomes" id="UP000007460">
    <property type="component" value="Chromosome"/>
</dbReference>
<organism evidence="9 10">
    <name type="scientific">Puniceispirillum marinum (strain IMCC1322)</name>
    <dbReference type="NCBI Taxonomy" id="488538"/>
    <lineage>
        <taxon>Bacteria</taxon>
        <taxon>Pseudomonadati</taxon>
        <taxon>Pseudomonadota</taxon>
        <taxon>Alphaproteobacteria</taxon>
        <taxon>Candidatus Puniceispirillales</taxon>
        <taxon>Candidatus Puniceispirillaceae</taxon>
        <taxon>Candidatus Puniceispirillum</taxon>
    </lineage>
</organism>
<gene>
    <name evidence="9" type="ordered locus">SAR116_1301</name>
</gene>
<evidence type="ECO:0000256" key="7">
    <source>
        <dbReference type="PROSITE-ProRule" id="PRU01016"/>
    </source>
</evidence>
<dbReference type="PANTHER" id="PTHR10629">
    <property type="entry name" value="CYTOSINE-SPECIFIC METHYLTRANSFERASE"/>
    <property type="match status" value="1"/>
</dbReference>